<keyword evidence="2" id="KW-1185">Reference proteome</keyword>
<sequence length="103" mass="11888">MKARPSDSKATLHAHHEHVVEITIRKDQLEKKGFSTFPALSACALQPLPRMADKGDTLLFRFHLEDWNNVVNDFLDDRTISFDNFRVLQHETNRAKGIQFLAE</sequence>
<gene>
    <name evidence="1" type="ORF">JI741_30800</name>
</gene>
<evidence type="ECO:0000313" key="1">
    <source>
        <dbReference type="EMBL" id="MBL0745662.1"/>
    </source>
</evidence>
<dbReference type="EMBL" id="JAERRB010000018">
    <property type="protein sequence ID" value="MBL0745662.1"/>
    <property type="molecule type" value="Genomic_DNA"/>
</dbReference>
<reference evidence="1 2" key="1">
    <citation type="submission" date="2021-01" db="EMBL/GenBank/DDBJ databases">
        <title>Chryseolinea sp. Jin1 Genome sequencing and assembly.</title>
        <authorList>
            <person name="Kim I."/>
        </authorList>
    </citation>
    <scope>NUCLEOTIDE SEQUENCE [LARGE SCALE GENOMIC DNA]</scope>
    <source>
        <strain evidence="1 2">Jin1</strain>
    </source>
</reference>
<dbReference type="RefSeq" id="WP_202016208.1">
    <property type="nucleotide sequence ID" value="NZ_JAERRB010000018.1"/>
</dbReference>
<proteinExistence type="predicted"/>
<name>A0ABS1L2B7_9BACT</name>
<evidence type="ECO:0000313" key="2">
    <source>
        <dbReference type="Proteomes" id="UP000613030"/>
    </source>
</evidence>
<accession>A0ABS1L2B7</accession>
<comment type="caution">
    <text evidence="1">The sequence shown here is derived from an EMBL/GenBank/DDBJ whole genome shotgun (WGS) entry which is preliminary data.</text>
</comment>
<protein>
    <submittedName>
        <fullName evidence="1">Uncharacterized protein</fullName>
    </submittedName>
</protein>
<dbReference type="Proteomes" id="UP000613030">
    <property type="component" value="Unassembled WGS sequence"/>
</dbReference>
<organism evidence="1 2">
    <name type="scientific">Chryseolinea lacunae</name>
    <dbReference type="NCBI Taxonomy" id="2801331"/>
    <lineage>
        <taxon>Bacteria</taxon>
        <taxon>Pseudomonadati</taxon>
        <taxon>Bacteroidota</taxon>
        <taxon>Cytophagia</taxon>
        <taxon>Cytophagales</taxon>
        <taxon>Fulvivirgaceae</taxon>
        <taxon>Chryseolinea</taxon>
    </lineage>
</organism>